<dbReference type="InterPro" id="IPR016140">
    <property type="entry name" value="Bifunc_inhib/LTP/seed_store"/>
</dbReference>
<reference evidence="4" key="1">
    <citation type="journal article" date="2022" name="Int. J. Mol. Sci.">
        <title>Draft Genome of Tanacetum Coccineum: Genomic Comparison of Closely Related Tanacetum-Family Plants.</title>
        <authorList>
            <person name="Yamashiro T."/>
            <person name="Shiraishi A."/>
            <person name="Nakayama K."/>
            <person name="Satake H."/>
        </authorList>
    </citation>
    <scope>NUCLEOTIDE SEQUENCE</scope>
</reference>
<dbReference type="InterPro" id="IPR036312">
    <property type="entry name" value="Bifun_inhib/LTP/seed_sf"/>
</dbReference>
<feature type="domain" description="Bifunctional inhibitor/plant lipid transfer protein/seed storage helical" evidence="3">
    <location>
        <begin position="24"/>
        <end position="118"/>
    </location>
</feature>
<dbReference type="SUPFAM" id="SSF47699">
    <property type="entry name" value="Bifunctional inhibitor/lipid-transfer protein/seed storage 2S albumin"/>
    <property type="match status" value="1"/>
</dbReference>
<feature type="chain" id="PRO_5046497754" evidence="2">
    <location>
        <begin position="26"/>
        <end position="149"/>
    </location>
</feature>
<evidence type="ECO:0000313" key="4">
    <source>
        <dbReference type="EMBL" id="GJS93658.1"/>
    </source>
</evidence>
<dbReference type="EMBL" id="BQNB010011673">
    <property type="protein sequence ID" value="GJS93658.1"/>
    <property type="molecule type" value="Genomic_DNA"/>
</dbReference>
<evidence type="ECO:0000313" key="5">
    <source>
        <dbReference type="Proteomes" id="UP001151760"/>
    </source>
</evidence>
<evidence type="ECO:0000256" key="1">
    <source>
        <dbReference type="SAM" id="MobiDB-lite"/>
    </source>
</evidence>
<gene>
    <name evidence="4" type="ORF">Tco_0800626</name>
</gene>
<reference evidence="4" key="2">
    <citation type="submission" date="2022-01" db="EMBL/GenBank/DDBJ databases">
        <authorList>
            <person name="Yamashiro T."/>
            <person name="Shiraishi A."/>
            <person name="Satake H."/>
            <person name="Nakayama K."/>
        </authorList>
    </citation>
    <scope>NUCLEOTIDE SEQUENCE</scope>
</reference>
<dbReference type="Gene3D" id="1.10.110.10">
    <property type="entry name" value="Plant lipid-transfer and hydrophobic proteins"/>
    <property type="match status" value="1"/>
</dbReference>
<keyword evidence="2" id="KW-0732">Signal</keyword>
<dbReference type="Proteomes" id="UP001151760">
    <property type="component" value="Unassembled WGS sequence"/>
</dbReference>
<proteinExistence type="predicted"/>
<name>A0ABQ4ZTT9_9ASTR</name>
<evidence type="ECO:0000259" key="3">
    <source>
        <dbReference type="Pfam" id="PF14368"/>
    </source>
</evidence>
<protein>
    <submittedName>
        <fullName evidence="4">Non-specific lipid-transfer protein-like protein</fullName>
    </submittedName>
</protein>
<dbReference type="Pfam" id="PF14368">
    <property type="entry name" value="LTP_2"/>
    <property type="match status" value="1"/>
</dbReference>
<organism evidence="4 5">
    <name type="scientific">Tanacetum coccineum</name>
    <dbReference type="NCBI Taxonomy" id="301880"/>
    <lineage>
        <taxon>Eukaryota</taxon>
        <taxon>Viridiplantae</taxon>
        <taxon>Streptophyta</taxon>
        <taxon>Embryophyta</taxon>
        <taxon>Tracheophyta</taxon>
        <taxon>Spermatophyta</taxon>
        <taxon>Magnoliopsida</taxon>
        <taxon>eudicotyledons</taxon>
        <taxon>Gunneridae</taxon>
        <taxon>Pentapetalae</taxon>
        <taxon>asterids</taxon>
        <taxon>campanulids</taxon>
        <taxon>Asterales</taxon>
        <taxon>Asteraceae</taxon>
        <taxon>Asteroideae</taxon>
        <taxon>Anthemideae</taxon>
        <taxon>Anthemidinae</taxon>
        <taxon>Tanacetum</taxon>
    </lineage>
</organism>
<feature type="region of interest" description="Disordered" evidence="1">
    <location>
        <begin position="121"/>
        <end position="149"/>
    </location>
</feature>
<feature type="signal peptide" evidence="2">
    <location>
        <begin position="1"/>
        <end position="25"/>
    </location>
</feature>
<comment type="caution">
    <text evidence="4">The sequence shown here is derived from an EMBL/GenBank/DDBJ whole genome shotgun (WGS) entry which is preliminary data.</text>
</comment>
<sequence length="149" mass="16338">MSTSTKTFCVLFVFASVFFFSNATASPPPPSDDILDECDVVLYFGEMIHCLDYLGKGLYIRRQDHPSSSCCSVVRDTWNVYPTCVNVNVLDSFILRYYDVFDRDTTRVAQITSACGIVDGSRKPSARPPVAASPLKARPPVAASPLSLA</sequence>
<keyword evidence="5" id="KW-1185">Reference proteome</keyword>
<evidence type="ECO:0000256" key="2">
    <source>
        <dbReference type="SAM" id="SignalP"/>
    </source>
</evidence>
<accession>A0ABQ4ZTT9</accession>